<dbReference type="Pfam" id="PF07238">
    <property type="entry name" value="PilZ"/>
    <property type="match status" value="1"/>
</dbReference>
<keyword evidence="3" id="KW-1185">Reference proteome</keyword>
<dbReference type="Proteomes" id="UP000198863">
    <property type="component" value="Unassembled WGS sequence"/>
</dbReference>
<dbReference type="AlphaFoldDB" id="A0A1G7QFJ8"/>
<proteinExistence type="predicted"/>
<dbReference type="EMBL" id="FNCF01000002">
    <property type="protein sequence ID" value="SDF96370.1"/>
    <property type="molecule type" value="Genomic_DNA"/>
</dbReference>
<dbReference type="GO" id="GO:0035438">
    <property type="term" value="F:cyclic-di-GMP binding"/>
    <property type="evidence" value="ECO:0007669"/>
    <property type="project" value="InterPro"/>
</dbReference>
<dbReference type="Gene3D" id="2.40.10.220">
    <property type="entry name" value="predicted glycosyltransferase like domains"/>
    <property type="match status" value="1"/>
</dbReference>
<sequence length="229" mass="24209">MVVGTNSVFGRDRPERGSSLHVVLDGVPLVTTAGASSEVELLAEVPMTRSGRRPRLALGTELQVSWGWRDKVRTRPYRVADVVSTVSGHPSWRLVPLSPSVEGTRRAVPRHTLALPAVLVLADARWSGQTVDLSVAGVRLALPPVSNAAAGDLPEPGTAGELALLLDDERVAVPVSVVRASVLPDGTRDVRVFVTGDLDEQRVKLRDFVLASDPAGDPGQAKGEPVSAS</sequence>
<dbReference type="SUPFAM" id="SSF141371">
    <property type="entry name" value="PilZ domain-like"/>
    <property type="match status" value="1"/>
</dbReference>
<name>A0A1G7QFJ8_9ACTN</name>
<feature type="domain" description="PilZ" evidence="1">
    <location>
        <begin position="105"/>
        <end position="209"/>
    </location>
</feature>
<evidence type="ECO:0000313" key="3">
    <source>
        <dbReference type="Proteomes" id="UP000198863"/>
    </source>
</evidence>
<protein>
    <submittedName>
        <fullName evidence="2">PilZ domain-containing protein</fullName>
    </submittedName>
</protein>
<accession>A0A1G7QFJ8</accession>
<reference evidence="3" key="1">
    <citation type="submission" date="2016-10" db="EMBL/GenBank/DDBJ databases">
        <authorList>
            <person name="Varghese N."/>
            <person name="Submissions S."/>
        </authorList>
    </citation>
    <scope>NUCLEOTIDE SEQUENCE [LARGE SCALE GENOMIC DNA]</scope>
    <source>
        <strain evidence="3">DSM 44526</strain>
    </source>
</reference>
<evidence type="ECO:0000259" key="1">
    <source>
        <dbReference type="Pfam" id="PF07238"/>
    </source>
</evidence>
<gene>
    <name evidence="2" type="ORF">SAMN05660324_1447</name>
</gene>
<organism evidence="2 3">
    <name type="scientific">Klenkia brasiliensis</name>
    <dbReference type="NCBI Taxonomy" id="333142"/>
    <lineage>
        <taxon>Bacteria</taxon>
        <taxon>Bacillati</taxon>
        <taxon>Actinomycetota</taxon>
        <taxon>Actinomycetes</taxon>
        <taxon>Geodermatophilales</taxon>
        <taxon>Geodermatophilaceae</taxon>
        <taxon>Klenkia</taxon>
    </lineage>
</organism>
<dbReference type="InterPro" id="IPR009875">
    <property type="entry name" value="PilZ_domain"/>
</dbReference>
<evidence type="ECO:0000313" key="2">
    <source>
        <dbReference type="EMBL" id="SDF96370.1"/>
    </source>
</evidence>